<dbReference type="EMBL" id="JBHLUB010000004">
    <property type="protein sequence ID" value="MFC0581492.1"/>
    <property type="molecule type" value="Genomic_DNA"/>
</dbReference>
<gene>
    <name evidence="2" type="ORF">ACFFFR_03675</name>
</gene>
<organism evidence="2 3">
    <name type="scientific">Micrococcoides hystricis</name>
    <dbReference type="NCBI Taxonomy" id="1572761"/>
    <lineage>
        <taxon>Bacteria</taxon>
        <taxon>Bacillati</taxon>
        <taxon>Actinomycetota</taxon>
        <taxon>Actinomycetes</taxon>
        <taxon>Micrococcales</taxon>
        <taxon>Micrococcaceae</taxon>
        <taxon>Micrococcoides</taxon>
    </lineage>
</organism>
<dbReference type="Proteomes" id="UP001589862">
    <property type="component" value="Unassembled WGS sequence"/>
</dbReference>
<keyword evidence="1" id="KW-0812">Transmembrane</keyword>
<accession>A0ABV6PAS3</accession>
<feature type="transmembrane region" description="Helical" evidence="1">
    <location>
        <begin position="98"/>
        <end position="120"/>
    </location>
</feature>
<feature type="transmembrane region" description="Helical" evidence="1">
    <location>
        <begin position="70"/>
        <end position="89"/>
    </location>
</feature>
<keyword evidence="1" id="KW-1133">Transmembrane helix</keyword>
<evidence type="ECO:0000313" key="3">
    <source>
        <dbReference type="Proteomes" id="UP001589862"/>
    </source>
</evidence>
<dbReference type="RefSeq" id="WP_377458179.1">
    <property type="nucleotide sequence ID" value="NZ_JBHLUB010000004.1"/>
</dbReference>
<evidence type="ECO:0008006" key="4">
    <source>
        <dbReference type="Google" id="ProtNLM"/>
    </source>
</evidence>
<feature type="transmembrane region" description="Helical" evidence="1">
    <location>
        <begin position="6"/>
        <end position="24"/>
    </location>
</feature>
<reference evidence="2 3" key="1">
    <citation type="submission" date="2024-09" db="EMBL/GenBank/DDBJ databases">
        <authorList>
            <person name="Sun Q."/>
            <person name="Mori K."/>
        </authorList>
    </citation>
    <scope>NUCLEOTIDE SEQUENCE [LARGE SCALE GENOMIC DNA]</scope>
    <source>
        <strain evidence="2 3">NCAIM B.02604</strain>
    </source>
</reference>
<proteinExistence type="predicted"/>
<comment type="caution">
    <text evidence="2">The sequence shown here is derived from an EMBL/GenBank/DDBJ whole genome shotgun (WGS) entry which is preliminary data.</text>
</comment>
<name>A0ABV6PAS3_9MICC</name>
<keyword evidence="1" id="KW-0472">Membrane</keyword>
<feature type="transmembrane region" description="Helical" evidence="1">
    <location>
        <begin position="36"/>
        <end position="58"/>
    </location>
</feature>
<keyword evidence="3" id="KW-1185">Reference proteome</keyword>
<evidence type="ECO:0000256" key="1">
    <source>
        <dbReference type="SAM" id="Phobius"/>
    </source>
</evidence>
<evidence type="ECO:0000313" key="2">
    <source>
        <dbReference type="EMBL" id="MFC0581492.1"/>
    </source>
</evidence>
<protein>
    <recommendedName>
        <fullName evidence="4">Integral membrane protein</fullName>
    </recommendedName>
</protein>
<sequence>MTFDGYMIAASLVCAAAAIAGIIATIRVRHAADSSIIGLALVELFLIVFGIGHGLMLAQGHTMAGPGLEFWGYFLTAIIIPPIAFFWAVTDKTRWSNLIMAAVAITIWIMIWRMNVLWYVGANTMFNL</sequence>